<evidence type="ECO:0000259" key="1">
    <source>
        <dbReference type="Pfam" id="PF20150"/>
    </source>
</evidence>
<dbReference type="Proteomes" id="UP001172102">
    <property type="component" value="Unassembled WGS sequence"/>
</dbReference>
<dbReference type="PANTHER" id="PTHR35910">
    <property type="entry name" value="2EXR DOMAIN-CONTAINING PROTEIN"/>
    <property type="match status" value="1"/>
</dbReference>
<dbReference type="PANTHER" id="PTHR35910:SF6">
    <property type="entry name" value="2EXR DOMAIN-CONTAINING PROTEIN"/>
    <property type="match status" value="1"/>
</dbReference>
<evidence type="ECO:0000313" key="3">
    <source>
        <dbReference type="Proteomes" id="UP001172102"/>
    </source>
</evidence>
<name>A0AA40ANI0_9PEZI</name>
<dbReference type="InterPro" id="IPR045518">
    <property type="entry name" value="2EXR"/>
</dbReference>
<protein>
    <recommendedName>
        <fullName evidence="1">2EXR domain-containing protein</fullName>
    </recommendedName>
</protein>
<keyword evidence="3" id="KW-1185">Reference proteome</keyword>
<evidence type="ECO:0000313" key="2">
    <source>
        <dbReference type="EMBL" id="KAK0719099.1"/>
    </source>
</evidence>
<dbReference type="AlphaFoldDB" id="A0AA40ANI0"/>
<dbReference type="EMBL" id="JAUKUA010000003">
    <property type="protein sequence ID" value="KAK0719099.1"/>
    <property type="molecule type" value="Genomic_DNA"/>
</dbReference>
<feature type="domain" description="2EXR" evidence="1">
    <location>
        <begin position="12"/>
        <end position="91"/>
    </location>
</feature>
<organism evidence="2 3">
    <name type="scientific">Lasiosphaeris hirsuta</name>
    <dbReference type="NCBI Taxonomy" id="260670"/>
    <lineage>
        <taxon>Eukaryota</taxon>
        <taxon>Fungi</taxon>
        <taxon>Dikarya</taxon>
        <taxon>Ascomycota</taxon>
        <taxon>Pezizomycotina</taxon>
        <taxon>Sordariomycetes</taxon>
        <taxon>Sordariomycetidae</taxon>
        <taxon>Sordariales</taxon>
        <taxon>Lasiosphaeriaceae</taxon>
        <taxon>Lasiosphaeris</taxon>
    </lineage>
</organism>
<sequence>MAAPGYTSPPQFTLFPCLPIEIRLIVWEQVCTEERIIPLLPGLAHLFPITHPTLAVPPVLHACSQSRRIALSHYNLSFHPQVYTNPDHDRLMLHVFFPLELIDFSLYHPPMTNFNWDEAPRRLAVFLDDISFHQSDDDLFNDVWQTEPGPWRKRLQPFTASFARSLRSHFTTWRPEEITLLILPPLTARPNPTMHRINLVEGTPALSDLGDFLMRQLRDRTHDIPHPGYDDNEADSTWISPPVRVRHATCSPWPLTPDMDPAAMRERHPAAYYADLEFGNKPVLSGPELQMRFGRPPSPFYTGSRKDRIRGIRKDLKLLRAPFSLNTGLGSNVLWEEERYGCGTSIMIRGVIYKGTRQPIWWDGDQEELAKWIDPGSPDFDFGRFNFEFDFDAFLKDFESGKVSDPWDMNEDGETEVEDEDPLTIKTLRLNGLVYYD</sequence>
<accession>A0AA40ANI0</accession>
<dbReference type="Pfam" id="PF20150">
    <property type="entry name" value="2EXR"/>
    <property type="match status" value="1"/>
</dbReference>
<comment type="caution">
    <text evidence="2">The sequence shown here is derived from an EMBL/GenBank/DDBJ whole genome shotgun (WGS) entry which is preliminary data.</text>
</comment>
<reference evidence="2" key="1">
    <citation type="submission" date="2023-06" db="EMBL/GenBank/DDBJ databases">
        <title>Genome-scale phylogeny and comparative genomics of the fungal order Sordariales.</title>
        <authorList>
            <consortium name="Lawrence Berkeley National Laboratory"/>
            <person name="Hensen N."/>
            <person name="Bonometti L."/>
            <person name="Westerberg I."/>
            <person name="Brannstrom I.O."/>
            <person name="Guillou S."/>
            <person name="Cros-Aarteil S."/>
            <person name="Calhoun S."/>
            <person name="Haridas S."/>
            <person name="Kuo A."/>
            <person name="Mondo S."/>
            <person name="Pangilinan J."/>
            <person name="Riley R."/>
            <person name="Labutti K."/>
            <person name="Andreopoulos B."/>
            <person name="Lipzen A."/>
            <person name="Chen C."/>
            <person name="Yanf M."/>
            <person name="Daum C."/>
            <person name="Ng V."/>
            <person name="Clum A."/>
            <person name="Steindorff A."/>
            <person name="Ohm R."/>
            <person name="Martin F."/>
            <person name="Silar P."/>
            <person name="Natvig D."/>
            <person name="Lalanne C."/>
            <person name="Gautier V."/>
            <person name="Ament-Velasquez S.L."/>
            <person name="Kruys A."/>
            <person name="Hutchinson M.I."/>
            <person name="Powell A.J."/>
            <person name="Barry K."/>
            <person name="Miller A.N."/>
            <person name="Grigoriev I.V."/>
            <person name="Debuchy R."/>
            <person name="Gladieux P."/>
            <person name="Thoren M.H."/>
            <person name="Johannesson H."/>
        </authorList>
    </citation>
    <scope>NUCLEOTIDE SEQUENCE</scope>
    <source>
        <strain evidence="2">SMH4607-1</strain>
    </source>
</reference>
<gene>
    <name evidence="2" type="ORF">B0H67DRAFT_147624</name>
</gene>
<proteinExistence type="predicted"/>